<evidence type="ECO:0000313" key="2">
    <source>
        <dbReference type="EMBL" id="KJA24504.1"/>
    </source>
</evidence>
<dbReference type="STRING" id="945553.A0A0D2P0P1"/>
<evidence type="ECO:0000259" key="1">
    <source>
        <dbReference type="PROSITE" id="PS50181"/>
    </source>
</evidence>
<gene>
    <name evidence="2" type="ORF">HYPSUDRAFT_183483</name>
</gene>
<proteinExistence type="predicted"/>
<reference evidence="3" key="1">
    <citation type="submission" date="2014-04" db="EMBL/GenBank/DDBJ databases">
        <title>Evolutionary Origins and Diversification of the Mycorrhizal Mutualists.</title>
        <authorList>
            <consortium name="DOE Joint Genome Institute"/>
            <consortium name="Mycorrhizal Genomics Consortium"/>
            <person name="Kohler A."/>
            <person name="Kuo A."/>
            <person name="Nagy L.G."/>
            <person name="Floudas D."/>
            <person name="Copeland A."/>
            <person name="Barry K.W."/>
            <person name="Cichocki N."/>
            <person name="Veneault-Fourrey C."/>
            <person name="LaButti K."/>
            <person name="Lindquist E.A."/>
            <person name="Lipzen A."/>
            <person name="Lundell T."/>
            <person name="Morin E."/>
            <person name="Murat C."/>
            <person name="Riley R."/>
            <person name="Ohm R."/>
            <person name="Sun H."/>
            <person name="Tunlid A."/>
            <person name="Henrissat B."/>
            <person name="Grigoriev I.V."/>
            <person name="Hibbett D.S."/>
            <person name="Martin F."/>
        </authorList>
    </citation>
    <scope>NUCLEOTIDE SEQUENCE [LARGE SCALE GENOMIC DNA]</scope>
    <source>
        <strain evidence="3">FD-334 SS-4</strain>
    </source>
</reference>
<dbReference type="OrthoDB" id="613763at2759"/>
<dbReference type="PROSITE" id="PS50181">
    <property type="entry name" value="FBOX"/>
    <property type="match status" value="1"/>
</dbReference>
<dbReference type="OMA" id="DGAFLDW"/>
<accession>A0A0D2P0P1</accession>
<sequence>MSLPIELLDHIAAHLHTADLRALAAASARLYHVAQRRLYRHVHLDARALACVFTLAASPRIARHVRSFAIRIGHGAPLLHAFYRVLARALAHMSELTELDISLDQAASWVLRTPAQPAFARLRRFSSSFQLDHNVVHFLGKTPALLQLHIDSLAEPLRLPDTALPRLAQFTGSALAAHALVPGRPVQDIHLTSGDLTEDLAESLAQSTAPVLVLAAATTSHSLSLIATLTRCMAELVHLRIVTTYTFDNLPDSTYFANIKDALTSLPDLQSCEIWGLHWVSSKKSFHDQGRAWESEPFNLPPNNLLANGAFLDDLHSDLSYAY</sequence>
<dbReference type="EMBL" id="KN817536">
    <property type="protein sequence ID" value="KJA24504.1"/>
    <property type="molecule type" value="Genomic_DNA"/>
</dbReference>
<keyword evidence="3" id="KW-1185">Reference proteome</keyword>
<name>A0A0D2P0P1_HYPSF</name>
<dbReference type="AlphaFoldDB" id="A0A0D2P0P1"/>
<feature type="domain" description="F-box" evidence="1">
    <location>
        <begin position="1"/>
        <end position="42"/>
    </location>
</feature>
<dbReference type="Pfam" id="PF12937">
    <property type="entry name" value="F-box-like"/>
    <property type="match status" value="1"/>
</dbReference>
<protein>
    <recommendedName>
        <fullName evidence="1">F-box domain-containing protein</fullName>
    </recommendedName>
</protein>
<dbReference type="InterPro" id="IPR001810">
    <property type="entry name" value="F-box_dom"/>
</dbReference>
<organism evidence="2 3">
    <name type="scientific">Hypholoma sublateritium (strain FD-334 SS-4)</name>
    <dbReference type="NCBI Taxonomy" id="945553"/>
    <lineage>
        <taxon>Eukaryota</taxon>
        <taxon>Fungi</taxon>
        <taxon>Dikarya</taxon>
        <taxon>Basidiomycota</taxon>
        <taxon>Agaricomycotina</taxon>
        <taxon>Agaricomycetes</taxon>
        <taxon>Agaricomycetidae</taxon>
        <taxon>Agaricales</taxon>
        <taxon>Agaricineae</taxon>
        <taxon>Strophariaceae</taxon>
        <taxon>Hypholoma</taxon>
    </lineage>
</organism>
<evidence type="ECO:0000313" key="3">
    <source>
        <dbReference type="Proteomes" id="UP000054270"/>
    </source>
</evidence>
<dbReference type="Proteomes" id="UP000054270">
    <property type="component" value="Unassembled WGS sequence"/>
</dbReference>